<accession>E6Q480</accession>
<gene>
    <name evidence="2" type="ORF">CARN4_2234</name>
</gene>
<proteinExistence type="predicted"/>
<dbReference type="Gene3D" id="2.10.260.10">
    <property type="match status" value="1"/>
</dbReference>
<dbReference type="EMBL" id="CABO01000028">
    <property type="protein sequence ID" value="CBI02039.1"/>
    <property type="molecule type" value="Genomic_DNA"/>
</dbReference>
<dbReference type="AlphaFoldDB" id="E6Q480"/>
<protein>
    <submittedName>
        <fullName evidence="2">Putative SpoVT/AbrB-like cell growth regulatory protein</fullName>
    </submittedName>
</protein>
<feature type="domain" description="SpoVT-AbrB" evidence="1">
    <location>
        <begin position="7"/>
        <end position="53"/>
    </location>
</feature>
<comment type="caution">
    <text evidence="2">The sequence shown here is derived from an EMBL/GenBank/DDBJ whole genome shotgun (WGS) entry which is preliminary data.</text>
</comment>
<dbReference type="GO" id="GO:0003677">
    <property type="term" value="F:DNA binding"/>
    <property type="evidence" value="ECO:0007669"/>
    <property type="project" value="InterPro"/>
</dbReference>
<name>E6Q480_9ZZZZ</name>
<reference evidence="2" key="1">
    <citation type="submission" date="2009-10" db="EMBL/GenBank/DDBJ databases">
        <title>Diversity of trophic interactions inside an arsenic-rich microbial ecosystem.</title>
        <authorList>
            <person name="Bertin P.N."/>
            <person name="Heinrich-Salmeron A."/>
            <person name="Pelletier E."/>
            <person name="Goulhen-Chollet F."/>
            <person name="Arsene-Ploetze F."/>
            <person name="Gallien S."/>
            <person name="Calteau A."/>
            <person name="Vallenet D."/>
            <person name="Casiot C."/>
            <person name="Chane-Woon-Ming B."/>
            <person name="Giloteaux L."/>
            <person name="Barakat M."/>
            <person name="Bonnefoy V."/>
            <person name="Bruneel O."/>
            <person name="Chandler M."/>
            <person name="Cleiss J."/>
            <person name="Duran R."/>
            <person name="Elbaz-Poulichet F."/>
            <person name="Fonknechten N."/>
            <person name="Lauga B."/>
            <person name="Mornico D."/>
            <person name="Ortet P."/>
            <person name="Schaeffer C."/>
            <person name="Siguier P."/>
            <person name="Alexander Thil Smith A."/>
            <person name="Van Dorsselaer A."/>
            <person name="Weissenbach J."/>
            <person name="Medigue C."/>
            <person name="Le Paslier D."/>
        </authorList>
    </citation>
    <scope>NUCLEOTIDE SEQUENCE</scope>
</reference>
<evidence type="ECO:0000313" key="2">
    <source>
        <dbReference type="EMBL" id="CBI02039.1"/>
    </source>
</evidence>
<dbReference type="Pfam" id="PF04014">
    <property type="entry name" value="MazE_antitoxin"/>
    <property type="match status" value="1"/>
</dbReference>
<sequence length="78" mass="8741">MNETKIARYGNSLTVRLPAALARDLGFREGDRVQIRRLETGIAIERPVRARIEERLSTVLEQEAELSSGSALGAERFE</sequence>
<dbReference type="SUPFAM" id="SSF89447">
    <property type="entry name" value="AbrB/MazE/MraZ-like"/>
    <property type="match status" value="1"/>
</dbReference>
<dbReference type="InterPro" id="IPR007159">
    <property type="entry name" value="SpoVT-AbrB_dom"/>
</dbReference>
<dbReference type="InterPro" id="IPR037914">
    <property type="entry name" value="SpoVT-AbrB_sf"/>
</dbReference>
<dbReference type="SMART" id="SM00966">
    <property type="entry name" value="SpoVT_AbrB"/>
    <property type="match status" value="1"/>
</dbReference>
<organism evidence="2">
    <name type="scientific">mine drainage metagenome</name>
    <dbReference type="NCBI Taxonomy" id="410659"/>
    <lineage>
        <taxon>unclassified sequences</taxon>
        <taxon>metagenomes</taxon>
        <taxon>ecological metagenomes</taxon>
    </lineage>
</organism>
<evidence type="ECO:0000259" key="1">
    <source>
        <dbReference type="SMART" id="SM00966"/>
    </source>
</evidence>